<proteinExistence type="predicted"/>
<dbReference type="RefSeq" id="WP_003078529.1">
    <property type="nucleotide sequence ID" value="NZ_AEUW02000001.1"/>
</dbReference>
<evidence type="ECO:0008006" key="4">
    <source>
        <dbReference type="Google" id="ProtNLM"/>
    </source>
</evidence>
<gene>
    <name evidence="2" type="ORF">STRMA_1022</name>
</gene>
<feature type="chain" id="PRO_5039536523" description="Gram-positive signal peptide protein, YSIRK family" evidence="1">
    <location>
        <begin position="20"/>
        <end position="89"/>
    </location>
</feature>
<feature type="signal peptide" evidence="1">
    <location>
        <begin position="1"/>
        <end position="19"/>
    </location>
</feature>
<organism evidence="2 3">
    <name type="scientific">Streptococcus macacae NCTC 11558</name>
    <dbReference type="NCBI Taxonomy" id="764298"/>
    <lineage>
        <taxon>Bacteria</taxon>
        <taxon>Bacillati</taxon>
        <taxon>Bacillota</taxon>
        <taxon>Bacilli</taxon>
        <taxon>Lactobacillales</taxon>
        <taxon>Streptococcaceae</taxon>
        <taxon>Streptococcus</taxon>
    </lineage>
</organism>
<keyword evidence="1" id="KW-0732">Signal</keyword>
<reference evidence="2 3" key="1">
    <citation type="journal article" date="2014" name="Int. J. Syst. Evol. Microbiol.">
        <title>Phylogenomics and the dynamic genome evolution of the genus Streptococcus.</title>
        <authorList>
            <consortium name="The Broad Institute Genome Sequencing Platform"/>
            <person name="Richards V.P."/>
            <person name="Palmer S.R."/>
            <person name="Pavinski Bitar P.D."/>
            <person name="Qin X."/>
            <person name="Weinstock G.M."/>
            <person name="Highlander S.K."/>
            <person name="Town C.D."/>
            <person name="Burne R.A."/>
            <person name="Stanhope M.J."/>
        </authorList>
    </citation>
    <scope>NUCLEOTIDE SEQUENCE [LARGE SCALE GENOMIC DNA]</scope>
    <source>
        <strain evidence="2 3">NCTC 11558</strain>
    </source>
</reference>
<name>G5JUN2_9STRE</name>
<dbReference type="AlphaFoldDB" id="G5JUN2"/>
<comment type="caution">
    <text evidence="2">The sequence shown here is derived from an EMBL/GenBank/DDBJ whole genome shotgun (WGS) entry which is preliminary data.</text>
</comment>
<evidence type="ECO:0000256" key="1">
    <source>
        <dbReference type="SAM" id="SignalP"/>
    </source>
</evidence>
<sequence length="89" mass="9617">MKKSTKIAIAAALTTVALAGMYAAYKAPNGQVNFTDNAVAKTITSAYQATENAAVTGWEKTEDFFVSKFFAKDGESTQEAKERLQTKND</sequence>
<accession>G5JUN2</accession>
<dbReference type="Proteomes" id="UP000003573">
    <property type="component" value="Unassembled WGS sequence"/>
</dbReference>
<dbReference type="EMBL" id="AEUW02000001">
    <property type="protein sequence ID" value="EHJ51550.1"/>
    <property type="molecule type" value="Genomic_DNA"/>
</dbReference>
<evidence type="ECO:0000313" key="3">
    <source>
        <dbReference type="Proteomes" id="UP000003573"/>
    </source>
</evidence>
<evidence type="ECO:0000313" key="2">
    <source>
        <dbReference type="EMBL" id="EHJ51550.1"/>
    </source>
</evidence>
<dbReference type="OrthoDB" id="2223469at2"/>
<protein>
    <recommendedName>
        <fullName evidence="4">Gram-positive signal peptide protein, YSIRK family</fullName>
    </recommendedName>
</protein>
<keyword evidence="3" id="KW-1185">Reference proteome</keyword>
<dbReference type="STRING" id="764298.STRMA_1022"/>